<feature type="transmembrane region" description="Helical" evidence="6">
    <location>
        <begin position="30"/>
        <end position="55"/>
    </location>
</feature>
<protein>
    <submittedName>
        <fullName evidence="7">Flippase</fullName>
    </submittedName>
</protein>
<feature type="transmembrane region" description="Helical" evidence="6">
    <location>
        <begin position="134"/>
        <end position="159"/>
    </location>
</feature>
<feature type="transmembrane region" description="Helical" evidence="6">
    <location>
        <begin position="171"/>
        <end position="187"/>
    </location>
</feature>
<dbReference type="RefSeq" id="WP_264810558.1">
    <property type="nucleotide sequence ID" value="NZ_CP110226.1"/>
</dbReference>
<reference evidence="7" key="1">
    <citation type="submission" date="2022-10" db="EMBL/GenBank/DDBJ databases">
        <title>Algoriphagus sp. a novel bacteria isolate from halophytes salicornia europaea.</title>
        <authorList>
            <person name="Peng Y."/>
            <person name="Jiang L."/>
            <person name="Lee J."/>
        </authorList>
    </citation>
    <scope>NUCLEOTIDE SEQUENCE</scope>
    <source>
        <strain evidence="7">TR-M5</strain>
    </source>
</reference>
<dbReference type="InterPro" id="IPR002797">
    <property type="entry name" value="Polysacc_synth"/>
</dbReference>
<feature type="transmembrane region" description="Helical" evidence="6">
    <location>
        <begin position="408"/>
        <end position="429"/>
    </location>
</feature>
<keyword evidence="8" id="KW-1185">Reference proteome</keyword>
<accession>A0ABY6MJP8</accession>
<evidence type="ECO:0000313" key="8">
    <source>
        <dbReference type="Proteomes" id="UP001163156"/>
    </source>
</evidence>
<keyword evidence="4 6" id="KW-1133">Transmembrane helix</keyword>
<name>A0ABY6MJP8_9BACT</name>
<gene>
    <name evidence="7" type="ORF">OM944_05090</name>
</gene>
<feature type="transmembrane region" description="Helical" evidence="6">
    <location>
        <begin position="382"/>
        <end position="402"/>
    </location>
</feature>
<feature type="transmembrane region" description="Helical" evidence="6">
    <location>
        <begin position="193"/>
        <end position="218"/>
    </location>
</feature>
<evidence type="ECO:0000256" key="2">
    <source>
        <dbReference type="ARBA" id="ARBA00022475"/>
    </source>
</evidence>
<sequence>MPSLKKKIRSIDKHTLEVVLKSSKSLIVKVLGMLAGIGVSIFLGRSLGASGVGIINLSNQIINLLLIFSILGFDRVIIREVAISRENNNLLRTNEVMNTAFIINGITGIACTAALIVFADYISTNIFEIPDLKFPLIIAALVFTPQIISRIISSGLIGYKKIWQSNLVDQTLSLVVIGILLAILWYWNYNISVINVAIIYAIGRIFVTATIATYWFFMRKSDSNSGKMGNFIGKEMMRNGLPLLMVSAALLISTNADTIMLGWLSSSEEVGLYSIAVKIALLTSFLLQIVVSSIAPKIAVMYKNGQIVELQLLIQRVTSGLAIIGLLFLTTIILFGKEILGIWGSEFVAAYPALIILSVGQFSNIASGPVGNILIMTNHEKIIRNITALTVLLNVILNLFLIGKYGSIGAACATSFTTILNMLICIYYVKTKTKISMFKIL</sequence>
<evidence type="ECO:0000256" key="1">
    <source>
        <dbReference type="ARBA" id="ARBA00004651"/>
    </source>
</evidence>
<feature type="transmembrane region" description="Helical" evidence="6">
    <location>
        <begin position="312"/>
        <end position="336"/>
    </location>
</feature>
<organism evidence="7 8">
    <name type="scientific">Algoriphagus halophytocola</name>
    <dbReference type="NCBI Taxonomy" id="2991499"/>
    <lineage>
        <taxon>Bacteria</taxon>
        <taxon>Pseudomonadati</taxon>
        <taxon>Bacteroidota</taxon>
        <taxon>Cytophagia</taxon>
        <taxon>Cytophagales</taxon>
        <taxon>Cyclobacteriaceae</taxon>
        <taxon>Algoriphagus</taxon>
    </lineage>
</organism>
<evidence type="ECO:0000256" key="6">
    <source>
        <dbReference type="SAM" id="Phobius"/>
    </source>
</evidence>
<evidence type="ECO:0000256" key="5">
    <source>
        <dbReference type="ARBA" id="ARBA00023136"/>
    </source>
</evidence>
<feature type="transmembrane region" description="Helical" evidence="6">
    <location>
        <begin position="61"/>
        <end position="78"/>
    </location>
</feature>
<comment type="subcellular location">
    <subcellularLocation>
        <location evidence="1">Cell membrane</location>
        <topology evidence="1">Multi-pass membrane protein</topology>
    </subcellularLocation>
</comment>
<dbReference type="Pfam" id="PF01943">
    <property type="entry name" value="Polysacc_synt"/>
    <property type="match status" value="1"/>
</dbReference>
<dbReference type="CDD" id="cd13128">
    <property type="entry name" value="MATE_Wzx_like"/>
    <property type="match status" value="1"/>
</dbReference>
<feature type="transmembrane region" description="Helical" evidence="6">
    <location>
        <begin position="270"/>
        <end position="291"/>
    </location>
</feature>
<dbReference type="PANTHER" id="PTHR30250">
    <property type="entry name" value="PST FAMILY PREDICTED COLANIC ACID TRANSPORTER"/>
    <property type="match status" value="1"/>
</dbReference>
<feature type="transmembrane region" description="Helical" evidence="6">
    <location>
        <begin position="99"/>
        <end position="122"/>
    </location>
</feature>
<evidence type="ECO:0000313" key="7">
    <source>
        <dbReference type="EMBL" id="UZD23868.1"/>
    </source>
</evidence>
<dbReference type="PANTHER" id="PTHR30250:SF11">
    <property type="entry name" value="O-ANTIGEN TRANSPORTER-RELATED"/>
    <property type="match status" value="1"/>
</dbReference>
<feature type="transmembrane region" description="Helical" evidence="6">
    <location>
        <begin position="348"/>
        <end position="370"/>
    </location>
</feature>
<dbReference type="Proteomes" id="UP001163156">
    <property type="component" value="Chromosome"/>
</dbReference>
<feature type="transmembrane region" description="Helical" evidence="6">
    <location>
        <begin position="239"/>
        <end position="264"/>
    </location>
</feature>
<keyword evidence="3 6" id="KW-0812">Transmembrane</keyword>
<proteinExistence type="predicted"/>
<evidence type="ECO:0000256" key="4">
    <source>
        <dbReference type="ARBA" id="ARBA00022989"/>
    </source>
</evidence>
<evidence type="ECO:0000256" key="3">
    <source>
        <dbReference type="ARBA" id="ARBA00022692"/>
    </source>
</evidence>
<dbReference type="InterPro" id="IPR050833">
    <property type="entry name" value="Poly_Biosynth_Transport"/>
</dbReference>
<dbReference type="EMBL" id="CP110226">
    <property type="protein sequence ID" value="UZD23868.1"/>
    <property type="molecule type" value="Genomic_DNA"/>
</dbReference>
<keyword evidence="5 6" id="KW-0472">Membrane</keyword>
<keyword evidence="2" id="KW-1003">Cell membrane</keyword>